<dbReference type="SUPFAM" id="SSF52540">
    <property type="entry name" value="P-loop containing nucleoside triphosphate hydrolases"/>
    <property type="match status" value="1"/>
</dbReference>
<keyword evidence="1" id="KW-0547">Nucleotide-binding</keyword>
<evidence type="ECO:0000256" key="2">
    <source>
        <dbReference type="SAM" id="MobiDB-lite"/>
    </source>
</evidence>
<dbReference type="Gene3D" id="3.40.50.300">
    <property type="entry name" value="P-loop containing nucleotide triphosphate hydrolases"/>
    <property type="match status" value="2"/>
</dbReference>
<feature type="compositionally biased region" description="Basic and acidic residues" evidence="2">
    <location>
        <begin position="647"/>
        <end position="662"/>
    </location>
</feature>
<keyword evidence="1" id="KW-0347">Helicase</keyword>
<dbReference type="Proteomes" id="UP001497453">
    <property type="component" value="Chromosome 1"/>
</dbReference>
<sequence length="679" mass="74816">MRCIASRLGTTWRTLRLYSSKATSAVVLRPYQEHCLQACTEALQSGIARLGVSLPTGSGKTTVFITLLGRIKPPETHPAAKQALIIVNSIELARQSATQAERICPEWTIEIEQGVKHHASGFADVTVATYQTLLQPSRLAKFDPRRFKAIIVDEAHHAAAPSYRHILSHFNPAIKNPDSTFLPPKLDHPIPILGFSATFSRHDGLALGSVFEHIVYHRDFLEMIKEEWLCNVRFTSVRANINLSEVTVNSRTGDFNPTSLAQVINTGTVNRLVVQTWLDRAADRKSTLVFCVNLAHVRELTAAFRAAGVDARYIYSGTPAGERSALVTAFKAGAFPVLLNCAVLTEGADIPNIECVIVARPTRSRNIFAQMIGRGMRLSPDTGKEDCRIIDFVDSTARVSGVISTPSLFGLDPSEVIDDESTDALEERANQQVDILDLPTKQDTSDDIPDPTSVTYTDYDDPFSFVDQSSGAPQIRRMSGYAWVGCGADIYVLECLGKGYIRIEPVETEQGRHYEALFTPPTLPMATALTLKISPYQRSRKILTAKSLADALKGSDTYARTKAVPGPMALGLLRTARWRQAPATDNQKAWLRKRLGKRDDALENLEDSAKKTGPKPIAEKISTMTKGEAANIITRLKHGAQARYQKRAKESRRAAQSVEKERLRRAREHVSVGPLHSGA</sequence>
<dbReference type="PROSITE" id="PS51194">
    <property type="entry name" value="HELICASE_CTER"/>
    <property type="match status" value="1"/>
</dbReference>
<dbReference type="EMBL" id="OZ037944">
    <property type="protein sequence ID" value="CAL1695662.1"/>
    <property type="molecule type" value="Genomic_DNA"/>
</dbReference>
<dbReference type="SMART" id="SM00487">
    <property type="entry name" value="DEXDc"/>
    <property type="match status" value="1"/>
</dbReference>
<dbReference type="PANTHER" id="PTHR47396:SF1">
    <property type="entry name" value="ATP-DEPENDENT HELICASE IRC3-RELATED"/>
    <property type="match status" value="1"/>
</dbReference>
<evidence type="ECO:0000313" key="5">
    <source>
        <dbReference type="EMBL" id="CAL1695662.1"/>
    </source>
</evidence>
<accession>A0ABP1CLV6</accession>
<dbReference type="SMART" id="SM00490">
    <property type="entry name" value="HELICc"/>
    <property type="match status" value="1"/>
</dbReference>
<evidence type="ECO:0008006" key="7">
    <source>
        <dbReference type="Google" id="ProtNLM"/>
    </source>
</evidence>
<keyword evidence="6" id="KW-1185">Reference proteome</keyword>
<organism evidence="5 6">
    <name type="scientific">Somion occarium</name>
    <dbReference type="NCBI Taxonomy" id="3059160"/>
    <lineage>
        <taxon>Eukaryota</taxon>
        <taxon>Fungi</taxon>
        <taxon>Dikarya</taxon>
        <taxon>Basidiomycota</taxon>
        <taxon>Agaricomycotina</taxon>
        <taxon>Agaricomycetes</taxon>
        <taxon>Polyporales</taxon>
        <taxon>Cerrenaceae</taxon>
        <taxon>Somion</taxon>
    </lineage>
</organism>
<evidence type="ECO:0000256" key="1">
    <source>
        <dbReference type="ARBA" id="ARBA00022806"/>
    </source>
</evidence>
<keyword evidence="1" id="KW-0378">Hydrolase</keyword>
<dbReference type="Pfam" id="PF04851">
    <property type="entry name" value="ResIII"/>
    <property type="match status" value="1"/>
</dbReference>
<dbReference type="InterPro" id="IPR006935">
    <property type="entry name" value="Helicase/UvrB_N"/>
</dbReference>
<name>A0ABP1CLV6_9APHY</name>
<dbReference type="InterPro" id="IPR027417">
    <property type="entry name" value="P-loop_NTPase"/>
</dbReference>
<dbReference type="CDD" id="cd18032">
    <property type="entry name" value="DEXHc_RE_I_III_res"/>
    <property type="match status" value="1"/>
</dbReference>
<dbReference type="InterPro" id="IPR001650">
    <property type="entry name" value="Helicase_C-like"/>
</dbReference>
<reference evidence="6" key="1">
    <citation type="submission" date="2024-04" db="EMBL/GenBank/DDBJ databases">
        <authorList>
            <person name="Shaw F."/>
            <person name="Minotto A."/>
        </authorList>
    </citation>
    <scope>NUCLEOTIDE SEQUENCE [LARGE SCALE GENOMIC DNA]</scope>
</reference>
<dbReference type="InterPro" id="IPR014001">
    <property type="entry name" value="Helicase_ATP-bd"/>
</dbReference>
<feature type="domain" description="Helicase C-terminal" evidence="4">
    <location>
        <begin position="273"/>
        <end position="444"/>
    </location>
</feature>
<dbReference type="PANTHER" id="PTHR47396">
    <property type="entry name" value="TYPE I RESTRICTION ENZYME ECOKI R PROTEIN"/>
    <property type="match status" value="1"/>
</dbReference>
<dbReference type="Pfam" id="PF00271">
    <property type="entry name" value="Helicase_C"/>
    <property type="match status" value="1"/>
</dbReference>
<dbReference type="CDD" id="cd18799">
    <property type="entry name" value="SF2_C_EcoAI-like"/>
    <property type="match status" value="1"/>
</dbReference>
<proteinExistence type="predicted"/>
<dbReference type="InterPro" id="IPR050742">
    <property type="entry name" value="Helicase_Restrict-Modif_Enz"/>
</dbReference>
<evidence type="ECO:0000313" key="6">
    <source>
        <dbReference type="Proteomes" id="UP001497453"/>
    </source>
</evidence>
<keyword evidence="1" id="KW-0067">ATP-binding</keyword>
<feature type="domain" description="Helicase ATP-binding" evidence="3">
    <location>
        <begin position="52"/>
        <end position="217"/>
    </location>
</feature>
<protein>
    <recommendedName>
        <fullName evidence="7">P-loop containing nucleoside triphosphate hydrolase protein</fullName>
    </recommendedName>
</protein>
<gene>
    <name evidence="5" type="ORF">GFSPODELE1_LOCUS843</name>
</gene>
<evidence type="ECO:0000259" key="3">
    <source>
        <dbReference type="PROSITE" id="PS51192"/>
    </source>
</evidence>
<evidence type="ECO:0000259" key="4">
    <source>
        <dbReference type="PROSITE" id="PS51194"/>
    </source>
</evidence>
<feature type="region of interest" description="Disordered" evidence="2">
    <location>
        <begin position="644"/>
        <end position="679"/>
    </location>
</feature>
<dbReference type="PROSITE" id="PS51192">
    <property type="entry name" value="HELICASE_ATP_BIND_1"/>
    <property type="match status" value="1"/>
</dbReference>